<feature type="region of interest" description="Disordered" evidence="1">
    <location>
        <begin position="98"/>
        <end position="122"/>
    </location>
</feature>
<feature type="compositionally biased region" description="Polar residues" evidence="1">
    <location>
        <begin position="581"/>
        <end position="591"/>
    </location>
</feature>
<sequence>MSPAAVDLQSPFSSPQSKHSSSSIKISDCMPHAASHSAFDYTGFRFNNLSGSGQSMNSSDFGNGIGCDFAKAFVSPAWSRPGSSARSRPRLVKVRKQLGSQHVRARTASSEVGPGFNPFRAGSETLDQGKSGICSSNGICESSGGVGSGAGASNEFASSYCHKSGNEGFEFMAKMSDPSLNLNSSQQGDSGNDDILGGSIARGEVIFDDRNESSKIENLDFVFTADQSDKEPKSYRERLQSGENAATWVSGDEKPMKSASGLMYEKLNNYDGSINMKTETSNVSSEINDTCKSELGSGGNTFSAHSTIPAFKLQEEMEKLNINVSEKDGAYFTTYYNKSSCLSTSTSFVFRSSEKTGSSSGTNSDAQKSGPAATFENIGRHCSETCERNHVQNGSGCAIANDSTEVSCSKLFAHQSGTKDSNMGEIPHCQVVEDSKLNEPDVPFSVSSAGLDSHLNKDDFEVRSVDGVQDKQGNTSTSISDGLRGSFMDFKPPPWDPSCFKENLFPSLSKKESTRKSKPSKEKGSKKIRRKLKPPFLSKKQPMQYGETKESCSPGNQYSPGSDSPMDFSPYQESKADDPFQNKTSASSNESAMPDHDYMLSALHSTIPTEYKDDHLATAVEGVNINTAGHKSRSPNQERFQFHNKCSFISDCYSLGAEMPCSSSKNEQVCSSGGADAASAEVGAGSSSNTESMESDFRMQFQFSHGLGDMNEKNFMFSTSSSGQGTLSPMKLKCRRKSSRKVVGCDSFVIPPPPNVDFGSLSLQFPPPSSISSHINATDKPVQFKFKQVDINSSAVVKETCDKWRLRGNQAYKNGDLFKAEEYYTQGINSAPSSEELGCWLKPLLLCYSNRAATRMGLGRIRDALGDCKMATTLDPTFLKVQMRAANCHLVLGELENAQEYFNKCLALSSGVCLDRRVIVEAADGVQKAEKVAECMNHSAELLEQRMSDAAVSALDLITKALSISLYSEKLLQMKADALYSLQNYDEAIQICEQSLCVAEKNLASGNTLENVNGSGCDGLLHSRLWRWSLISRCYFHLGKLEASLDILEKLEQDGSVKEKCGIKNLEMLFSMVATIRELLSRKKSGNDAFKLGKYTEAVEHYTVALSSSIKSRPFAAICFCNRAAAHQALGQIADAICDCSLAIALDRTYAKAISRRASLHEMVRDYGQAACDLRIFITILENQSEGKAKQSGTPGSSNSGVKESREAHRRLLSMEEKAKKETPLDLYLILGCKPSATAPDIKKAYHKAALRHHPDKAGQLLARSEVGDEGRLWKEISQEVRKDADRLFKMIGEAYVVLSDPDKRSQYDLEEELRRALTQSNDGSTYRRSSEKYGSPSNGHRYPFDRSTNRRYGRDNWKTYGNYHPRW</sequence>
<evidence type="ECO:0000313" key="4">
    <source>
        <dbReference type="Proteomes" id="UP001163823"/>
    </source>
</evidence>
<dbReference type="Gene3D" id="1.10.287.110">
    <property type="entry name" value="DnaJ domain"/>
    <property type="match status" value="1"/>
</dbReference>
<feature type="compositionally biased region" description="Polar residues" evidence="1">
    <location>
        <begin position="1318"/>
        <end position="1328"/>
    </location>
</feature>
<feature type="region of interest" description="Disordered" evidence="1">
    <location>
        <begin position="464"/>
        <end position="488"/>
    </location>
</feature>
<accession>A0AAD7PZR3</accession>
<feature type="region of interest" description="Disordered" evidence="1">
    <location>
        <begin position="1317"/>
        <end position="1349"/>
    </location>
</feature>
<feature type="region of interest" description="Disordered" evidence="1">
    <location>
        <begin position="1187"/>
        <end position="1209"/>
    </location>
</feature>
<protein>
    <submittedName>
        <fullName evidence="3">DnaJ-like subfamily C member 7</fullName>
    </submittedName>
</protein>
<feature type="region of interest" description="Disordered" evidence="1">
    <location>
        <begin position="501"/>
        <end position="593"/>
    </location>
</feature>
<dbReference type="PANTHER" id="PTHR45181">
    <property type="entry name" value="HEAT SHOCK PROTEIN DNAJ WITH TETRATRICOPEPTIDE REPEAT-CONTAINING PROTEIN"/>
    <property type="match status" value="1"/>
</dbReference>
<feature type="compositionally biased region" description="Polar residues" evidence="1">
    <location>
        <begin position="352"/>
        <end position="367"/>
    </location>
</feature>
<gene>
    <name evidence="3" type="ORF">O6P43_010108</name>
</gene>
<organism evidence="3 4">
    <name type="scientific">Quillaja saponaria</name>
    <name type="common">Soap bark tree</name>
    <dbReference type="NCBI Taxonomy" id="32244"/>
    <lineage>
        <taxon>Eukaryota</taxon>
        <taxon>Viridiplantae</taxon>
        <taxon>Streptophyta</taxon>
        <taxon>Embryophyta</taxon>
        <taxon>Tracheophyta</taxon>
        <taxon>Spermatophyta</taxon>
        <taxon>Magnoliopsida</taxon>
        <taxon>eudicotyledons</taxon>
        <taxon>Gunneridae</taxon>
        <taxon>Pentapetalae</taxon>
        <taxon>rosids</taxon>
        <taxon>fabids</taxon>
        <taxon>Fabales</taxon>
        <taxon>Quillajaceae</taxon>
        <taxon>Quillaja</taxon>
    </lineage>
</organism>
<evidence type="ECO:0000313" key="3">
    <source>
        <dbReference type="EMBL" id="KAJ7972177.1"/>
    </source>
</evidence>
<dbReference type="SUPFAM" id="SSF46565">
    <property type="entry name" value="Chaperone J-domain"/>
    <property type="match status" value="1"/>
</dbReference>
<dbReference type="InterPro" id="IPR019734">
    <property type="entry name" value="TPR_rpt"/>
</dbReference>
<dbReference type="SMART" id="SM00028">
    <property type="entry name" value="TPR"/>
    <property type="match status" value="6"/>
</dbReference>
<dbReference type="Pfam" id="PF13181">
    <property type="entry name" value="TPR_8"/>
    <property type="match status" value="2"/>
</dbReference>
<dbReference type="SUPFAM" id="SSF48452">
    <property type="entry name" value="TPR-like"/>
    <property type="match status" value="2"/>
</dbReference>
<dbReference type="KEGG" id="qsa:O6P43_010108"/>
<feature type="region of interest" description="Disordered" evidence="1">
    <location>
        <begin position="1"/>
        <end position="24"/>
    </location>
</feature>
<dbReference type="CDD" id="cd06257">
    <property type="entry name" value="DnaJ"/>
    <property type="match status" value="1"/>
</dbReference>
<keyword evidence="4" id="KW-1185">Reference proteome</keyword>
<dbReference type="PRINTS" id="PR00625">
    <property type="entry name" value="JDOMAIN"/>
</dbReference>
<evidence type="ECO:0000259" key="2">
    <source>
        <dbReference type="PROSITE" id="PS50076"/>
    </source>
</evidence>
<feature type="compositionally biased region" description="Polar residues" evidence="1">
    <location>
        <begin position="551"/>
        <end position="562"/>
    </location>
</feature>
<dbReference type="EMBL" id="JARAOO010000004">
    <property type="protein sequence ID" value="KAJ7972177.1"/>
    <property type="molecule type" value="Genomic_DNA"/>
</dbReference>
<name>A0AAD7PZR3_QUISA</name>
<feature type="compositionally biased region" description="Polar residues" evidence="1">
    <location>
        <begin position="471"/>
        <end position="480"/>
    </location>
</feature>
<feature type="compositionally biased region" description="Polar residues" evidence="1">
    <location>
        <begin position="1187"/>
        <end position="1202"/>
    </location>
</feature>
<proteinExistence type="predicted"/>
<comment type="caution">
    <text evidence="3">The sequence shown here is derived from an EMBL/GenBank/DDBJ whole genome shotgun (WGS) entry which is preliminary data.</text>
</comment>
<dbReference type="InterPro" id="IPR001623">
    <property type="entry name" value="DnaJ_domain"/>
</dbReference>
<dbReference type="Pfam" id="PF00226">
    <property type="entry name" value="DnaJ"/>
    <property type="match status" value="1"/>
</dbReference>
<dbReference type="PROSITE" id="PS50076">
    <property type="entry name" value="DNAJ_2"/>
    <property type="match status" value="1"/>
</dbReference>
<dbReference type="InterPro" id="IPR036869">
    <property type="entry name" value="J_dom_sf"/>
</dbReference>
<feature type="compositionally biased region" description="Low complexity" evidence="1">
    <location>
        <begin position="9"/>
        <end position="24"/>
    </location>
</feature>
<feature type="domain" description="J" evidence="2">
    <location>
        <begin position="1226"/>
        <end position="1312"/>
    </location>
</feature>
<dbReference type="Proteomes" id="UP001163823">
    <property type="component" value="Chromosome 4"/>
</dbReference>
<feature type="region of interest" description="Disordered" evidence="1">
    <location>
        <begin position="352"/>
        <end position="372"/>
    </location>
</feature>
<feature type="compositionally biased region" description="Basic and acidic residues" evidence="1">
    <location>
        <begin position="509"/>
        <end position="525"/>
    </location>
</feature>
<dbReference type="InterPro" id="IPR011990">
    <property type="entry name" value="TPR-like_helical_dom_sf"/>
</dbReference>
<dbReference type="PANTHER" id="PTHR45181:SF8">
    <property type="entry name" value="HEAT SHOCK PROTEIN DNAJ WITH TETRATRICOPEPTIDE REPEAT-CONTAINING PROTEIN"/>
    <property type="match status" value="1"/>
</dbReference>
<dbReference type="SMART" id="SM00271">
    <property type="entry name" value="DnaJ"/>
    <property type="match status" value="1"/>
</dbReference>
<evidence type="ECO:0000256" key="1">
    <source>
        <dbReference type="SAM" id="MobiDB-lite"/>
    </source>
</evidence>
<reference evidence="3" key="1">
    <citation type="journal article" date="2023" name="Science">
        <title>Elucidation of the pathway for biosynthesis of saponin adjuvants from the soapbark tree.</title>
        <authorList>
            <person name="Reed J."/>
            <person name="Orme A."/>
            <person name="El-Demerdash A."/>
            <person name="Owen C."/>
            <person name="Martin L.B.B."/>
            <person name="Misra R.C."/>
            <person name="Kikuchi S."/>
            <person name="Rejzek M."/>
            <person name="Martin A.C."/>
            <person name="Harkess A."/>
            <person name="Leebens-Mack J."/>
            <person name="Louveau T."/>
            <person name="Stephenson M.J."/>
            <person name="Osbourn A."/>
        </authorList>
    </citation>
    <scope>NUCLEOTIDE SEQUENCE</scope>
    <source>
        <strain evidence="3">S10</strain>
    </source>
</reference>
<dbReference type="Gene3D" id="1.25.40.10">
    <property type="entry name" value="Tetratricopeptide repeat domain"/>
    <property type="match status" value="3"/>
</dbReference>